<feature type="compositionally biased region" description="Basic and acidic residues" evidence="1">
    <location>
        <begin position="374"/>
        <end position="386"/>
    </location>
</feature>
<evidence type="ECO:0000313" key="3">
    <source>
        <dbReference type="RefSeq" id="XP_021813291.1"/>
    </source>
</evidence>
<feature type="compositionally biased region" description="Basic and acidic residues" evidence="1">
    <location>
        <begin position="287"/>
        <end position="302"/>
    </location>
</feature>
<sequence length="609" mass="67604">MSSGDDGKVPSSEAPLYLWGGSLVHNKRFVANLHRVTTEAQFQKWRAAYASAIPDDVQVKLVKSRADNTPRADASDPTARIITFRPFYFSLGFTFPLSRLFKEVFCAMECAPSQCTPNVYRAIKCFENLSRFFTLELTVREFFYFFQVRRFEDYAQVRIYKAKLFDSLSQGDHAWHDDVLEVSGRWEGDVGDSPLVPITYCNASSISKQLKLGPDMAKVRCALSIPPKFREWRWLLSEYREEDGGLPPAKDVERWKESGPDPDDLLVGQEECSAESLSKRKVAATSSRHEATSLRAKDDASPLRKKPRLPSAEKTQARSAPSSSTRATHPASADGRKVGENHDLLREVVRARSRSTERQSDADIPLRSSSRPHQSKDGDRSGRSDRDPVVQVVYIISTSLTSLQARLAEAKKMRESYARAKGSSSVSAVDLKVNKSSPARDARVSDLLKTNFLSNPSSCAELVDHIRQAGDLGIFSSLSLENQRGAAFHLIQKGLIFAAQTVRNSSDVSPSSVQLSELEKKNVELASKLSAEQARCEKKSSDLRAMISELKSSLAEKVSETSDLRATISELKCSLAEKDSELSSSAADLRVVENLEDVCELGEGREMCL</sequence>
<dbReference type="Proteomes" id="UP000515124">
    <property type="component" value="Unplaced"/>
</dbReference>
<feature type="region of interest" description="Disordered" evidence="1">
    <location>
        <begin position="243"/>
        <end position="386"/>
    </location>
</feature>
<gene>
    <name evidence="3" type="primary">LOC110756195</name>
</gene>
<feature type="compositionally biased region" description="Basic and acidic residues" evidence="1">
    <location>
        <begin position="250"/>
        <end position="259"/>
    </location>
</feature>
<feature type="compositionally biased region" description="Low complexity" evidence="1">
    <location>
        <begin position="317"/>
        <end position="333"/>
    </location>
</feature>
<protein>
    <submittedName>
        <fullName evidence="3">Uncharacterized protein LOC110756195</fullName>
    </submittedName>
</protein>
<accession>A0A6P5SIA4</accession>
<reference evidence="3" key="1">
    <citation type="submission" date="2025-08" db="UniProtKB">
        <authorList>
            <consortium name="RefSeq"/>
        </authorList>
    </citation>
    <scope>IDENTIFICATION</scope>
</reference>
<evidence type="ECO:0000313" key="2">
    <source>
        <dbReference type="Proteomes" id="UP000515124"/>
    </source>
</evidence>
<dbReference type="RefSeq" id="XP_021813291.1">
    <property type="nucleotide sequence ID" value="XM_021957599.1"/>
</dbReference>
<keyword evidence="2" id="KW-1185">Reference proteome</keyword>
<dbReference type="AlphaFoldDB" id="A0A6P5SIA4"/>
<organism evidence="2 3">
    <name type="scientific">Prunus avium</name>
    <name type="common">Cherry</name>
    <name type="synonym">Cerasus avium</name>
    <dbReference type="NCBI Taxonomy" id="42229"/>
    <lineage>
        <taxon>Eukaryota</taxon>
        <taxon>Viridiplantae</taxon>
        <taxon>Streptophyta</taxon>
        <taxon>Embryophyta</taxon>
        <taxon>Tracheophyta</taxon>
        <taxon>Spermatophyta</taxon>
        <taxon>Magnoliopsida</taxon>
        <taxon>eudicotyledons</taxon>
        <taxon>Gunneridae</taxon>
        <taxon>Pentapetalae</taxon>
        <taxon>rosids</taxon>
        <taxon>fabids</taxon>
        <taxon>Rosales</taxon>
        <taxon>Rosaceae</taxon>
        <taxon>Amygdaloideae</taxon>
        <taxon>Amygdaleae</taxon>
        <taxon>Prunus</taxon>
    </lineage>
</organism>
<dbReference type="GeneID" id="110756195"/>
<evidence type="ECO:0000256" key="1">
    <source>
        <dbReference type="SAM" id="MobiDB-lite"/>
    </source>
</evidence>
<name>A0A6P5SIA4_PRUAV</name>
<proteinExistence type="predicted"/>
<dbReference type="KEGG" id="pavi:110756195"/>
<feature type="compositionally biased region" description="Basic and acidic residues" evidence="1">
    <location>
        <begin position="334"/>
        <end position="361"/>
    </location>
</feature>